<dbReference type="InterPro" id="IPR016135">
    <property type="entry name" value="UBQ-conjugating_enzyme/RWD"/>
</dbReference>
<accession>A0ABD2ICD6</accession>
<feature type="domain" description="UBC core" evidence="1">
    <location>
        <begin position="65"/>
        <end position="135"/>
    </location>
</feature>
<name>A0ABD2ICD6_HETSC</name>
<comment type="caution">
    <text evidence="2">The sequence shown here is derived from an EMBL/GenBank/DDBJ whole genome shotgun (WGS) entry which is preliminary data.</text>
</comment>
<dbReference type="Gene3D" id="3.10.110.10">
    <property type="entry name" value="Ubiquitin Conjugating Enzyme"/>
    <property type="match status" value="1"/>
</dbReference>
<keyword evidence="3" id="KW-1185">Reference proteome</keyword>
<reference evidence="2 3" key="1">
    <citation type="submission" date="2024-10" db="EMBL/GenBank/DDBJ databases">
        <authorList>
            <person name="Kim D."/>
        </authorList>
    </citation>
    <scope>NUCLEOTIDE SEQUENCE [LARGE SCALE GENOMIC DNA]</scope>
    <source>
        <strain evidence="2">Taebaek</strain>
    </source>
</reference>
<dbReference type="AlphaFoldDB" id="A0ABD2ICD6"/>
<dbReference type="EMBL" id="JBICCN010000356">
    <property type="protein sequence ID" value="KAL3074895.1"/>
    <property type="molecule type" value="Genomic_DNA"/>
</dbReference>
<dbReference type="Proteomes" id="UP001620645">
    <property type="component" value="Unassembled WGS sequence"/>
</dbReference>
<dbReference type="PROSITE" id="PS50127">
    <property type="entry name" value="UBC_2"/>
    <property type="match status" value="1"/>
</dbReference>
<evidence type="ECO:0000259" key="1">
    <source>
        <dbReference type="PROSITE" id="PS50127"/>
    </source>
</evidence>
<gene>
    <name evidence="2" type="ORF">niasHS_014340</name>
</gene>
<evidence type="ECO:0000313" key="3">
    <source>
        <dbReference type="Proteomes" id="UP001620645"/>
    </source>
</evidence>
<proteinExistence type="predicted"/>
<evidence type="ECO:0000313" key="2">
    <source>
        <dbReference type="EMBL" id="KAL3074895.1"/>
    </source>
</evidence>
<dbReference type="SUPFAM" id="SSF54495">
    <property type="entry name" value="UBC-like"/>
    <property type="match status" value="1"/>
</dbReference>
<sequence>MLKKVQREGSKQTLASTDSSLNLVNYETELFAFIIIVPLLCNNNNNTSKANSSLFLINSLALFEMALRRIKKELAELKQELITGCTAAPMNDGKDMFHWKATIKGPPDSAHERGTFIYGKGRNTHLFYREFSSLG</sequence>
<protein>
    <recommendedName>
        <fullName evidence="1">UBC core domain-containing protein</fullName>
    </recommendedName>
</protein>
<dbReference type="Pfam" id="PF00179">
    <property type="entry name" value="UQ_con"/>
    <property type="match status" value="1"/>
</dbReference>
<dbReference type="InterPro" id="IPR000608">
    <property type="entry name" value="UBC"/>
</dbReference>
<organism evidence="2 3">
    <name type="scientific">Heterodera schachtii</name>
    <name type="common">Sugarbeet cyst nematode worm</name>
    <name type="synonym">Tylenchus schachtii</name>
    <dbReference type="NCBI Taxonomy" id="97005"/>
    <lineage>
        <taxon>Eukaryota</taxon>
        <taxon>Metazoa</taxon>
        <taxon>Ecdysozoa</taxon>
        <taxon>Nematoda</taxon>
        <taxon>Chromadorea</taxon>
        <taxon>Rhabditida</taxon>
        <taxon>Tylenchina</taxon>
        <taxon>Tylenchomorpha</taxon>
        <taxon>Tylenchoidea</taxon>
        <taxon>Heteroderidae</taxon>
        <taxon>Heteroderinae</taxon>
        <taxon>Heterodera</taxon>
    </lineage>
</organism>